<reference evidence="2 3" key="1">
    <citation type="submission" date="2015-08" db="EMBL/GenBank/DDBJ databases">
        <authorList>
            <person name="Babu N.S."/>
            <person name="Beckwith C.J."/>
            <person name="Beseler K.G."/>
            <person name="Brison A."/>
            <person name="Carone J.V."/>
            <person name="Caskin T.P."/>
            <person name="Diamond M."/>
            <person name="Durham M.E."/>
            <person name="Foxe J.M."/>
            <person name="Go M."/>
            <person name="Henderson B.A."/>
            <person name="Jones I.B."/>
            <person name="McGettigan J.A."/>
            <person name="Micheletti S.J."/>
            <person name="Nasrallah M.E."/>
            <person name="Ortiz D."/>
            <person name="Piller C.R."/>
            <person name="Privatt S.R."/>
            <person name="Schneider S.L."/>
            <person name="Sharp S."/>
            <person name="Smith T.C."/>
            <person name="Stanton J.D."/>
            <person name="Ullery H.E."/>
            <person name="Wilson R.J."/>
            <person name="Serrano M.G."/>
            <person name="Buck G."/>
            <person name="Lee V."/>
            <person name="Wang Y."/>
            <person name="Carvalho R."/>
            <person name="Voegtly L."/>
            <person name="Shi R."/>
            <person name="Duckworth R."/>
            <person name="Johnson A."/>
            <person name="Loviza R."/>
            <person name="Walstead R."/>
            <person name="Shah Z."/>
            <person name="Kiflezghi M."/>
            <person name="Wade K."/>
            <person name="Ball S.L."/>
            <person name="Bradley K.W."/>
            <person name="Asai D.J."/>
            <person name="Bowman C.A."/>
            <person name="Russell D.A."/>
            <person name="Pope W.H."/>
            <person name="Jacobs-Sera D."/>
            <person name="Hendrix R.W."/>
            <person name="Hatfull G.F."/>
        </authorList>
    </citation>
    <scope>NUCLEOTIDE SEQUENCE [LARGE SCALE GENOMIC DNA]</scope>
    <source>
        <strain evidence="2 3">DSM 27648</strain>
    </source>
</reference>
<organism evidence="2 3">
    <name type="scientific">Labilithrix luteola</name>
    <dbReference type="NCBI Taxonomy" id="1391654"/>
    <lineage>
        <taxon>Bacteria</taxon>
        <taxon>Pseudomonadati</taxon>
        <taxon>Myxococcota</taxon>
        <taxon>Polyangia</taxon>
        <taxon>Polyangiales</taxon>
        <taxon>Labilitrichaceae</taxon>
        <taxon>Labilithrix</taxon>
    </lineage>
</organism>
<name>A0A0K1Q9U6_9BACT</name>
<evidence type="ECO:0000313" key="3">
    <source>
        <dbReference type="Proteomes" id="UP000064967"/>
    </source>
</evidence>
<dbReference type="EMBL" id="CP012333">
    <property type="protein sequence ID" value="AKV02185.1"/>
    <property type="molecule type" value="Genomic_DNA"/>
</dbReference>
<proteinExistence type="predicted"/>
<feature type="compositionally biased region" description="Basic residues" evidence="1">
    <location>
        <begin position="29"/>
        <end position="45"/>
    </location>
</feature>
<feature type="region of interest" description="Disordered" evidence="1">
    <location>
        <begin position="19"/>
        <end position="45"/>
    </location>
</feature>
<dbReference type="AlphaFoldDB" id="A0A0K1Q9U6"/>
<gene>
    <name evidence="2" type="ORF">AKJ09_08848</name>
</gene>
<evidence type="ECO:0000256" key="1">
    <source>
        <dbReference type="SAM" id="MobiDB-lite"/>
    </source>
</evidence>
<dbReference type="Proteomes" id="UP000064967">
    <property type="component" value="Chromosome"/>
</dbReference>
<dbReference type="KEGG" id="llu:AKJ09_08848"/>
<protein>
    <submittedName>
        <fullName evidence="2">Uncharacterized protein</fullName>
    </submittedName>
</protein>
<evidence type="ECO:0000313" key="2">
    <source>
        <dbReference type="EMBL" id="AKV02185.1"/>
    </source>
</evidence>
<keyword evidence="3" id="KW-1185">Reference proteome</keyword>
<accession>A0A0K1Q9U6</accession>
<feature type="compositionally biased region" description="Basic and acidic residues" evidence="1">
    <location>
        <begin position="19"/>
        <end position="28"/>
    </location>
</feature>
<sequence length="45" mass="6008">MWLRLARWFHQRHVRDLVTKRRTNERYHRPPVRQQRREHRQARRH</sequence>